<evidence type="ECO:0000313" key="2">
    <source>
        <dbReference type="Proteomes" id="UP001348369"/>
    </source>
</evidence>
<proteinExistence type="predicted"/>
<keyword evidence="2" id="KW-1185">Reference proteome</keyword>
<accession>A0ACD4ZUD7</accession>
<name>A0ACD4ZUD7_9ACTN</name>
<protein>
    <submittedName>
        <fullName evidence="1">Uncharacterized protein</fullName>
    </submittedName>
</protein>
<dbReference type="EMBL" id="CP109109">
    <property type="protein sequence ID" value="WSC01569.1"/>
    <property type="molecule type" value="Genomic_DNA"/>
</dbReference>
<sequence length="201" mass="21763">MTARPHGVALLHDFDATSQLHYLAERIHHAANEMPPTNATQSSTDNLDELDERAREIAALFIHIATAAAHADREANDSPGHKAEVTQRRVTALTHVVGTLGRALAELGEAVAHAGGLHQVARLPRSPDRVKTQRSMRSALDDRLDSARRHLNEAGRQLHTDADRLTARRTPRSPQAPSAEPGAPRPAAPTTASTRAHRPPP</sequence>
<evidence type="ECO:0000313" key="1">
    <source>
        <dbReference type="EMBL" id="WSC01569.1"/>
    </source>
</evidence>
<gene>
    <name evidence="1" type="ORF">OG835_34225</name>
</gene>
<reference evidence="1" key="1">
    <citation type="submission" date="2022-10" db="EMBL/GenBank/DDBJ databases">
        <title>The complete genomes of actinobacterial strains from the NBC collection.</title>
        <authorList>
            <person name="Joergensen T.S."/>
            <person name="Alvarez Arevalo M."/>
            <person name="Sterndorff E.B."/>
            <person name="Faurdal D."/>
            <person name="Vuksanovic O."/>
            <person name="Mourched A.-S."/>
            <person name="Charusanti P."/>
            <person name="Shaw S."/>
            <person name="Blin K."/>
            <person name="Weber T."/>
        </authorList>
    </citation>
    <scope>NUCLEOTIDE SEQUENCE</scope>
    <source>
        <strain evidence="1">NBC 01771</strain>
    </source>
</reference>
<dbReference type="Proteomes" id="UP001348369">
    <property type="component" value="Chromosome"/>
</dbReference>
<organism evidence="1 2">
    <name type="scientific">Streptomyces scopuliridis</name>
    <dbReference type="NCBI Taxonomy" id="452529"/>
    <lineage>
        <taxon>Bacteria</taxon>
        <taxon>Bacillati</taxon>
        <taxon>Actinomycetota</taxon>
        <taxon>Actinomycetes</taxon>
        <taxon>Kitasatosporales</taxon>
        <taxon>Streptomycetaceae</taxon>
        <taxon>Streptomyces</taxon>
    </lineage>
</organism>